<gene>
    <name evidence="1" type="ORF">NQ314_005086</name>
</gene>
<organism evidence="1 2">
    <name type="scientific">Rhamnusium bicolor</name>
    <dbReference type="NCBI Taxonomy" id="1586634"/>
    <lineage>
        <taxon>Eukaryota</taxon>
        <taxon>Metazoa</taxon>
        <taxon>Ecdysozoa</taxon>
        <taxon>Arthropoda</taxon>
        <taxon>Hexapoda</taxon>
        <taxon>Insecta</taxon>
        <taxon>Pterygota</taxon>
        <taxon>Neoptera</taxon>
        <taxon>Endopterygota</taxon>
        <taxon>Coleoptera</taxon>
        <taxon>Polyphaga</taxon>
        <taxon>Cucujiformia</taxon>
        <taxon>Chrysomeloidea</taxon>
        <taxon>Cerambycidae</taxon>
        <taxon>Lepturinae</taxon>
        <taxon>Rhagiini</taxon>
        <taxon>Rhamnusium</taxon>
    </lineage>
</organism>
<dbReference type="AlphaFoldDB" id="A0AAV8ZIZ7"/>
<dbReference type="InterPro" id="IPR005312">
    <property type="entry name" value="DUF1759"/>
</dbReference>
<dbReference type="Pfam" id="PF03564">
    <property type="entry name" value="DUF1759"/>
    <property type="match status" value="1"/>
</dbReference>
<dbReference type="Proteomes" id="UP001162156">
    <property type="component" value="Unassembled WGS sequence"/>
</dbReference>
<comment type="caution">
    <text evidence="1">The sequence shown here is derived from an EMBL/GenBank/DDBJ whole genome shotgun (WGS) entry which is preliminary data.</text>
</comment>
<dbReference type="PANTHER" id="PTHR47331:SF2">
    <property type="match status" value="1"/>
</dbReference>
<protein>
    <submittedName>
        <fullName evidence="1">Uncharacterized protein</fullName>
    </submittedName>
</protein>
<dbReference type="PANTHER" id="PTHR47331">
    <property type="entry name" value="PHD-TYPE DOMAIN-CONTAINING PROTEIN"/>
    <property type="match status" value="1"/>
</dbReference>
<evidence type="ECO:0000313" key="2">
    <source>
        <dbReference type="Proteomes" id="UP001162156"/>
    </source>
</evidence>
<accession>A0AAV8ZIZ7</accession>
<reference evidence="1" key="1">
    <citation type="journal article" date="2023" name="Insect Mol. Biol.">
        <title>Genome sequencing provides insights into the evolution of gene families encoding plant cell wall-degrading enzymes in longhorned beetles.</title>
        <authorList>
            <person name="Shin N.R."/>
            <person name="Okamura Y."/>
            <person name="Kirsch R."/>
            <person name="Pauchet Y."/>
        </authorList>
    </citation>
    <scope>NUCLEOTIDE SEQUENCE</scope>
    <source>
        <strain evidence="1">RBIC_L_NR</strain>
    </source>
</reference>
<proteinExistence type="predicted"/>
<dbReference type="EMBL" id="JANEYF010001435">
    <property type="protein sequence ID" value="KAJ8964162.1"/>
    <property type="molecule type" value="Genomic_DNA"/>
</dbReference>
<sequence length="335" mass="38810">MSTEELTAVKRKRGGVEARFTVFKTYLTNLKTQIEIPNLEINRNVYIELESRLERANQLLYEFEQIQNELEEMVGLDKLTEQLDERRAFENTFFETIAEAKGILSDGISAQNRNQTVNAQDNKPAVSVGLSGIWLPQINLPTFVGNYDTWLEFRDTFESLIHFNTTIRDIQKLHYLRASLDGSAKQVIHSLEFSEKNYKVAWDLLKQSMKKLIRIMALWLRYLSNCKIPKTRLFERCTGILTPVELSYAEKRLAYISQKEAFVNELLTLKQGKLITKGSLSSLNPFLDKDGIIRVGGRLQLSEFPYEKMHPIVISAKHPFSKLLFRYEHKNLCHA</sequence>
<feature type="non-terminal residue" evidence="1">
    <location>
        <position position="335"/>
    </location>
</feature>
<name>A0AAV8ZIZ7_9CUCU</name>
<keyword evidence="2" id="KW-1185">Reference proteome</keyword>
<evidence type="ECO:0000313" key="1">
    <source>
        <dbReference type="EMBL" id="KAJ8964162.1"/>
    </source>
</evidence>